<evidence type="ECO:0000256" key="2">
    <source>
        <dbReference type="ARBA" id="ARBA00004953"/>
    </source>
</evidence>
<dbReference type="EMBL" id="LVJN01000019">
    <property type="protein sequence ID" value="OSM04195.1"/>
    <property type="molecule type" value="Genomic_DNA"/>
</dbReference>
<comment type="pathway">
    <text evidence="2 9">Cofactor biosynthesis; adenosylcobalamin biosynthesis.</text>
</comment>
<dbReference type="Proteomes" id="UP000194003">
    <property type="component" value="Unassembled WGS sequence"/>
</dbReference>
<dbReference type="GO" id="GO:0009236">
    <property type="term" value="P:cobalamin biosynthetic process"/>
    <property type="evidence" value="ECO:0007669"/>
    <property type="project" value="UniProtKB-UniRule"/>
</dbReference>
<evidence type="ECO:0000256" key="9">
    <source>
        <dbReference type="HAMAP-Rule" id="MF_00024"/>
    </source>
</evidence>
<evidence type="ECO:0000256" key="7">
    <source>
        <dbReference type="ARBA" id="ARBA00022989"/>
    </source>
</evidence>
<dbReference type="GO" id="GO:0015420">
    <property type="term" value="F:ABC-type vitamin B12 transporter activity"/>
    <property type="evidence" value="ECO:0007669"/>
    <property type="project" value="UniProtKB-UniRule"/>
</dbReference>
<dbReference type="PANTHER" id="PTHR34308:SF1">
    <property type="entry name" value="COBALAMIN BIOSYNTHESIS PROTEIN CBIB"/>
    <property type="match status" value="1"/>
</dbReference>
<evidence type="ECO:0000256" key="3">
    <source>
        <dbReference type="ARBA" id="ARBA00006263"/>
    </source>
</evidence>
<accession>A0A1Y2K4A7</accession>
<gene>
    <name evidence="9 10" type="primary">cobD</name>
    <name evidence="10" type="ORF">MAIT1_04049</name>
</gene>
<feature type="transmembrane region" description="Helical" evidence="9">
    <location>
        <begin position="92"/>
        <end position="116"/>
    </location>
</feature>
<comment type="subcellular location">
    <subcellularLocation>
        <location evidence="1 9">Cell membrane</location>
        <topology evidence="1 9">Multi-pass membrane protein</topology>
    </subcellularLocation>
</comment>
<dbReference type="NCBIfam" id="TIGR00380">
    <property type="entry name" value="cobal_cbiB"/>
    <property type="match status" value="1"/>
</dbReference>
<evidence type="ECO:0000256" key="6">
    <source>
        <dbReference type="ARBA" id="ARBA00022692"/>
    </source>
</evidence>
<keyword evidence="11" id="KW-1185">Reference proteome</keyword>
<keyword evidence="5 9" id="KW-0169">Cobalamin biosynthesis</keyword>
<keyword evidence="6 9" id="KW-0812">Transmembrane</keyword>
<comment type="function">
    <text evidence="9">Converts cobyric acid to cobinamide by the addition of aminopropanol on the F carboxylic group.</text>
</comment>
<dbReference type="STRING" id="1434232.MAIT1_04049"/>
<comment type="similarity">
    <text evidence="3 9">Belongs to the CobD/CbiB family.</text>
</comment>
<reference evidence="10 11" key="1">
    <citation type="journal article" date="2016" name="BMC Genomics">
        <title>Combined genomic and structural analyses of a cultured magnetotactic bacterium reveals its niche adaptation to a dynamic environment.</title>
        <authorList>
            <person name="Araujo A.C."/>
            <person name="Morillo V."/>
            <person name="Cypriano J."/>
            <person name="Teixeira L.C."/>
            <person name="Leao P."/>
            <person name="Lyra S."/>
            <person name="Almeida L.G."/>
            <person name="Bazylinski D.A."/>
            <person name="Vasconcellos A.T."/>
            <person name="Abreu F."/>
            <person name="Lins U."/>
        </authorList>
    </citation>
    <scope>NUCLEOTIDE SEQUENCE [LARGE SCALE GENOMIC DNA]</scope>
    <source>
        <strain evidence="10 11">IT-1</strain>
    </source>
</reference>
<dbReference type="GO" id="GO:0048472">
    <property type="term" value="F:threonine-phosphate decarboxylase activity"/>
    <property type="evidence" value="ECO:0007669"/>
    <property type="project" value="InterPro"/>
</dbReference>
<dbReference type="InterPro" id="IPR004485">
    <property type="entry name" value="Cobalamin_biosynth_CobD/CbiB"/>
</dbReference>
<evidence type="ECO:0000256" key="8">
    <source>
        <dbReference type="ARBA" id="ARBA00023136"/>
    </source>
</evidence>
<evidence type="ECO:0000313" key="11">
    <source>
        <dbReference type="Proteomes" id="UP000194003"/>
    </source>
</evidence>
<sequence>MPARGWAEIGPKTGALLIYIAMSRNIFWRVMGLQNFFDLLPWCVLGLALDALLGEPTRWHPLVGFGRAAAGLEQRANGGTPWRRRLLGAAAWLLLIAPLVGVAALLQSWLGVWVAAPLLYLALGGRSLIEHGQAVAQAFTASGLESAQERVGYMVSRDVTEMSEAQVIRATLESLLENGADAIFGALFWTLLLGAPGAVLYRLANTLDAMWGYRSARFAAFGWAAARADDALNLIPARLTALTYALCGDLRAGLRAWRENRNGKSPNSGVVMAAGAGALGLRLGGLTRYGDAVVNTPAMGHGRAPQWGDIPRAAALLRRGMALWGVVISLAWLA</sequence>
<dbReference type="UniPathway" id="UPA00148"/>
<dbReference type="GO" id="GO:0005886">
    <property type="term" value="C:plasma membrane"/>
    <property type="evidence" value="ECO:0007669"/>
    <property type="project" value="UniProtKB-SubCell"/>
</dbReference>
<keyword evidence="8 9" id="KW-0472">Membrane</keyword>
<evidence type="ECO:0000256" key="5">
    <source>
        <dbReference type="ARBA" id="ARBA00022573"/>
    </source>
</evidence>
<evidence type="ECO:0000256" key="1">
    <source>
        <dbReference type="ARBA" id="ARBA00004651"/>
    </source>
</evidence>
<dbReference type="AlphaFoldDB" id="A0A1Y2K4A7"/>
<protein>
    <recommendedName>
        <fullName evidence="9">Cobalamin biosynthesis protein CobD</fullName>
    </recommendedName>
</protein>
<comment type="caution">
    <text evidence="9">Lacks conserved residue(s) required for the propagation of feature annotation.</text>
</comment>
<dbReference type="PANTHER" id="PTHR34308">
    <property type="entry name" value="COBALAMIN BIOSYNTHESIS PROTEIN CBIB"/>
    <property type="match status" value="1"/>
</dbReference>
<feature type="transmembrane region" description="Helical" evidence="9">
    <location>
        <begin position="182"/>
        <end position="204"/>
    </location>
</feature>
<keyword evidence="7 9" id="KW-1133">Transmembrane helix</keyword>
<name>A0A1Y2K4A7_9PROT</name>
<evidence type="ECO:0000256" key="4">
    <source>
        <dbReference type="ARBA" id="ARBA00022475"/>
    </source>
</evidence>
<organism evidence="10 11">
    <name type="scientific">Magnetofaba australis IT-1</name>
    <dbReference type="NCBI Taxonomy" id="1434232"/>
    <lineage>
        <taxon>Bacteria</taxon>
        <taxon>Pseudomonadati</taxon>
        <taxon>Pseudomonadota</taxon>
        <taxon>Magnetococcia</taxon>
        <taxon>Magnetococcales</taxon>
        <taxon>Magnetococcaceae</taxon>
        <taxon>Magnetofaba</taxon>
    </lineage>
</organism>
<dbReference type="Pfam" id="PF03186">
    <property type="entry name" value="CobD_Cbib"/>
    <property type="match status" value="1"/>
</dbReference>
<evidence type="ECO:0000313" key="10">
    <source>
        <dbReference type="EMBL" id="OSM04195.1"/>
    </source>
</evidence>
<keyword evidence="4 9" id="KW-1003">Cell membrane</keyword>
<proteinExistence type="inferred from homology"/>
<dbReference type="HAMAP" id="MF_00024">
    <property type="entry name" value="CobD_CbiB"/>
    <property type="match status" value="1"/>
</dbReference>
<comment type="caution">
    <text evidence="10">The sequence shown here is derived from an EMBL/GenBank/DDBJ whole genome shotgun (WGS) entry which is preliminary data.</text>
</comment>